<dbReference type="GO" id="GO:0008234">
    <property type="term" value="F:cysteine-type peptidase activity"/>
    <property type="evidence" value="ECO:0007669"/>
    <property type="project" value="InterPro"/>
</dbReference>
<dbReference type="InterPro" id="IPR038765">
    <property type="entry name" value="Papain-like_cys_pep_sf"/>
</dbReference>
<protein>
    <recommendedName>
        <fullName evidence="3">Peptidase C1A papain C-terminal domain-containing protein</fullName>
    </recommendedName>
</protein>
<dbReference type="OrthoDB" id="640249at2759"/>
<proteinExistence type="inferred from homology"/>
<organism evidence="4 5">
    <name type="scientific">Stentor coeruleus</name>
    <dbReference type="NCBI Taxonomy" id="5963"/>
    <lineage>
        <taxon>Eukaryota</taxon>
        <taxon>Sar</taxon>
        <taxon>Alveolata</taxon>
        <taxon>Ciliophora</taxon>
        <taxon>Postciliodesmatophora</taxon>
        <taxon>Heterotrichea</taxon>
        <taxon>Heterotrichida</taxon>
        <taxon>Stentoridae</taxon>
        <taxon>Stentor</taxon>
    </lineage>
</organism>
<evidence type="ECO:0000256" key="1">
    <source>
        <dbReference type="ARBA" id="ARBA00008455"/>
    </source>
</evidence>
<feature type="domain" description="Peptidase C1A papain C-terminal" evidence="3">
    <location>
        <begin position="41"/>
        <end position="252"/>
    </location>
</feature>
<dbReference type="AlphaFoldDB" id="A0A1R2BHS1"/>
<comment type="similarity">
    <text evidence="1">Belongs to the peptidase C1 family.</text>
</comment>
<dbReference type="CDD" id="cd02248">
    <property type="entry name" value="Peptidase_C1A"/>
    <property type="match status" value="1"/>
</dbReference>
<evidence type="ECO:0000313" key="5">
    <source>
        <dbReference type="Proteomes" id="UP000187209"/>
    </source>
</evidence>
<evidence type="ECO:0000313" key="4">
    <source>
        <dbReference type="EMBL" id="OMJ76274.1"/>
    </source>
</evidence>
<dbReference type="InterPro" id="IPR000668">
    <property type="entry name" value="Peptidase_C1A_C"/>
</dbReference>
<keyword evidence="5" id="KW-1185">Reference proteome</keyword>
<dbReference type="Pfam" id="PF00112">
    <property type="entry name" value="Peptidase_C1"/>
    <property type="match status" value="1"/>
</dbReference>
<evidence type="ECO:0000259" key="3">
    <source>
        <dbReference type="SMART" id="SM00645"/>
    </source>
</evidence>
<dbReference type="EMBL" id="MPUH01000640">
    <property type="protein sequence ID" value="OMJ76274.1"/>
    <property type="molecule type" value="Genomic_DNA"/>
</dbReference>
<name>A0A1R2BHS1_9CILI</name>
<dbReference type="GO" id="GO:0006508">
    <property type="term" value="P:proteolysis"/>
    <property type="evidence" value="ECO:0007669"/>
    <property type="project" value="InterPro"/>
</dbReference>
<comment type="caution">
    <text evidence="4">The sequence shown here is derived from an EMBL/GenBank/DDBJ whole genome shotgun (WGS) entry which is preliminary data.</text>
</comment>
<dbReference type="SUPFAM" id="SSF54001">
    <property type="entry name" value="Cysteine proteinases"/>
    <property type="match status" value="1"/>
</dbReference>
<gene>
    <name evidence="4" type="ORF">SteCoe_24367</name>
</gene>
<accession>A0A1R2BHS1</accession>
<dbReference type="InterPro" id="IPR013128">
    <property type="entry name" value="Peptidase_C1A"/>
</dbReference>
<dbReference type="Proteomes" id="UP000187209">
    <property type="component" value="Unassembled WGS sequence"/>
</dbReference>
<evidence type="ECO:0000256" key="2">
    <source>
        <dbReference type="ARBA" id="ARBA00023145"/>
    </source>
</evidence>
<dbReference type="PANTHER" id="PTHR12411">
    <property type="entry name" value="CYSTEINE PROTEASE FAMILY C1-RELATED"/>
    <property type="match status" value="1"/>
</dbReference>
<dbReference type="Gene3D" id="3.90.70.10">
    <property type="entry name" value="Cysteine proteinases"/>
    <property type="match status" value="1"/>
</dbReference>
<sequence length="253" mass="27284">MGINQFTDLTLEEYASKYLNLIVSNQKYHNFPSESIEINTLPASVDWRTQGAVTPVSNEGNSCGACWAFTTAETVESAWYIAGHTLIPLSVQQLIDCSNENFGCNGGYMDLAFEYIISNGLTSAANYPYVGHDQKCNTASAKNVVAKISAYQDVKPNSLNSLMAAVAQQPVSVAVNALTWSTYSGGVLSSNCDSSSLNFAAVIVGYNTNANPKYWIVKNIWGTTWGNSGYIYIAMNDGPGVCGINEMPSYPVV</sequence>
<dbReference type="SMART" id="SM00645">
    <property type="entry name" value="Pept_C1"/>
    <property type="match status" value="1"/>
</dbReference>
<reference evidence="4 5" key="1">
    <citation type="submission" date="2016-11" db="EMBL/GenBank/DDBJ databases">
        <title>The macronuclear genome of Stentor coeruleus: a giant cell with tiny introns.</title>
        <authorList>
            <person name="Slabodnick M."/>
            <person name="Ruby J.G."/>
            <person name="Reiff S.B."/>
            <person name="Swart E.C."/>
            <person name="Gosai S."/>
            <person name="Prabakaran S."/>
            <person name="Witkowska E."/>
            <person name="Larue G.E."/>
            <person name="Fisher S."/>
            <person name="Freeman R.M."/>
            <person name="Gunawardena J."/>
            <person name="Chu W."/>
            <person name="Stover N.A."/>
            <person name="Gregory B.D."/>
            <person name="Nowacki M."/>
            <person name="Derisi J."/>
            <person name="Roy S.W."/>
            <person name="Marshall W.F."/>
            <person name="Sood P."/>
        </authorList>
    </citation>
    <scope>NUCLEOTIDE SEQUENCE [LARGE SCALE GENOMIC DNA]</scope>
    <source>
        <strain evidence="4">WM001</strain>
    </source>
</reference>
<dbReference type="InterPro" id="IPR039417">
    <property type="entry name" value="Peptidase_C1A_papain-like"/>
</dbReference>
<keyword evidence="2" id="KW-0865">Zymogen</keyword>